<dbReference type="Pfam" id="PF05147">
    <property type="entry name" value="LANC_like"/>
    <property type="match status" value="1"/>
</dbReference>
<accession>A0A1C4Z7L7</accession>
<organism evidence="2 3">
    <name type="scientific">Micromonospora purpureochromogenes</name>
    <dbReference type="NCBI Taxonomy" id="47872"/>
    <lineage>
        <taxon>Bacteria</taxon>
        <taxon>Bacillati</taxon>
        <taxon>Actinomycetota</taxon>
        <taxon>Actinomycetes</taxon>
        <taxon>Micromonosporales</taxon>
        <taxon>Micromonosporaceae</taxon>
        <taxon>Micromonospora</taxon>
    </lineage>
</organism>
<proteinExistence type="predicted"/>
<evidence type="ECO:0000256" key="1">
    <source>
        <dbReference type="PIRSR" id="PIRSR607822-1"/>
    </source>
</evidence>
<dbReference type="Gene3D" id="1.50.10.20">
    <property type="match status" value="1"/>
</dbReference>
<dbReference type="CDD" id="cd04793">
    <property type="entry name" value="LanC"/>
    <property type="match status" value="1"/>
</dbReference>
<dbReference type="EMBL" id="LT607410">
    <property type="protein sequence ID" value="SCF28886.1"/>
    <property type="molecule type" value="Genomic_DNA"/>
</dbReference>
<dbReference type="SMART" id="SM01260">
    <property type="entry name" value="LANC_like"/>
    <property type="match status" value="1"/>
</dbReference>
<dbReference type="GO" id="GO:0046872">
    <property type="term" value="F:metal ion binding"/>
    <property type="evidence" value="ECO:0007669"/>
    <property type="project" value="UniProtKB-KW"/>
</dbReference>
<evidence type="ECO:0000313" key="2">
    <source>
        <dbReference type="EMBL" id="SCF28886.1"/>
    </source>
</evidence>
<reference evidence="2 3" key="1">
    <citation type="submission" date="2016-06" db="EMBL/GenBank/DDBJ databases">
        <authorList>
            <person name="Kjaerup R.B."/>
            <person name="Dalgaard T.S."/>
            <person name="Juul-Madsen H.R."/>
        </authorList>
    </citation>
    <scope>NUCLEOTIDE SEQUENCE [LARGE SCALE GENOMIC DNA]</scope>
    <source>
        <strain evidence="2 3">DSM 43821</strain>
    </source>
</reference>
<dbReference type="SUPFAM" id="SSF158745">
    <property type="entry name" value="LanC-like"/>
    <property type="match status" value="1"/>
</dbReference>
<feature type="binding site" evidence="1">
    <location>
        <position position="284"/>
    </location>
    <ligand>
        <name>Zn(2+)</name>
        <dbReference type="ChEBI" id="CHEBI:29105"/>
    </ligand>
</feature>
<keyword evidence="1" id="KW-0862">Zinc</keyword>
<protein>
    <submittedName>
        <fullName evidence="2">Lanthionine synthetase C-like protein</fullName>
    </submittedName>
</protein>
<dbReference type="InterPro" id="IPR007822">
    <property type="entry name" value="LANC-like"/>
</dbReference>
<dbReference type="Proteomes" id="UP000198228">
    <property type="component" value="Chromosome I"/>
</dbReference>
<dbReference type="GO" id="GO:0031179">
    <property type="term" value="P:peptide modification"/>
    <property type="evidence" value="ECO:0007669"/>
    <property type="project" value="InterPro"/>
</dbReference>
<dbReference type="InterPro" id="IPR033889">
    <property type="entry name" value="LanC"/>
</dbReference>
<dbReference type="PRINTS" id="PR01950">
    <property type="entry name" value="LANCSUPER"/>
</dbReference>
<evidence type="ECO:0000313" key="3">
    <source>
        <dbReference type="Proteomes" id="UP000198228"/>
    </source>
</evidence>
<name>A0A1C4Z7L7_9ACTN</name>
<dbReference type="AlphaFoldDB" id="A0A1C4Z7L7"/>
<sequence>MSLAYESHELAVAVADLLTHPNDPSLPIHQPWWRQSLALGVPGIALLHVELAAAGLRPWQRAHHWLAAATSGPVTAGADSHPFHGAPALAHVLACAAAHQPGTYARALDGLDTAIAADARRRVHAAHARIDARKLPALAEFDAIRGLTGVGAYLLRRAPDGPELRAVFQYLVRLTQPLHPDGEVLPGWWTGSSPSGRADARFPGGHGNSGMAHGIAGPMALLALAALHGVVVDGQLTAISTICAWLDRWRSDTDGGPIWPYWITRPQLRADHAQVLRTQRPSWCYGTAGLARAQQLAALALNDPVRRAAADGALVCALADLHQLAATTDPSLCHGYAGLAHIAHRVAADALPDVAEHLRALVPRLLDQIGPSGADPRRTAAALVSDAARPGLLEGAAGVALAALSCSTAATASSSWDACLLTNRPAHPLT</sequence>
<keyword evidence="1" id="KW-0479">Metal-binding</keyword>
<dbReference type="RefSeq" id="WP_088962585.1">
    <property type="nucleotide sequence ID" value="NZ_LT607410.1"/>
</dbReference>
<gene>
    <name evidence="2" type="ORF">GA0074696_4117</name>
</gene>
<dbReference type="PRINTS" id="PR01955">
    <property type="entry name" value="LANCFRANKIA"/>
</dbReference>
<feature type="binding site" evidence="1">
    <location>
        <position position="333"/>
    </location>
    <ligand>
        <name>Zn(2+)</name>
        <dbReference type="ChEBI" id="CHEBI:29105"/>
    </ligand>
</feature>
<feature type="binding site" evidence="1">
    <location>
        <position position="334"/>
    </location>
    <ligand>
        <name>Zn(2+)</name>
        <dbReference type="ChEBI" id="CHEBI:29105"/>
    </ligand>
</feature>